<dbReference type="WBParaSite" id="PSAMB.scaffold2062size25645.g16138.t1">
    <property type="protein sequence ID" value="PSAMB.scaffold2062size25645.g16138.t1"/>
    <property type="gene ID" value="PSAMB.scaffold2062size25645.g16138"/>
</dbReference>
<dbReference type="GO" id="GO:0004500">
    <property type="term" value="F:dopamine beta-monooxygenase activity"/>
    <property type="evidence" value="ECO:0007669"/>
    <property type="project" value="InterPro"/>
</dbReference>
<sequence length="654" mass="72588">MQERLRETTGSTAELTCGAASAGRSTTTMLTVVSLLLALFAVSSAQQQLQQPNFTHQAVLDPNGKFRLNWSPATNGNDYFTFECVVATRGWIGLGFSTNGAMAAADMVIAWVDASGRPQISDRHGPAQGNGFPPADSKQDYELVSGRKNNTHTVITFRRKQDTCDPQDWKITSDTTRLIWAYNDQVPTSADDIPKHTERGVKSAQLINPQTKDGMATILADPSTKIYDLRLTNVKLPTDKRTLYWCEIIELPNWNKHHVIANRMMVQKGNERYVHHMVMYGCGEEDMSEYLGKPAACFDDMEVFNPMHKCSDYRAVWAVGGEDFVYPSNMGSPIFGNSKQRFVLLEMHYDNPDLKPGISDSSAFRLYLTEKLRPVETGRLTIGQGVSPVAIAIPPKQQRFTTYVYCPGKCTSRMTEPINVFTGLLHTHLLGVAMRVRVIRNGVEIKSDMRDDHYDFNYQTPVYLSKPLVIMPGDDIIVECTYGSMDRETLSYGGFGSDNEMCLALMEYYPKRNITTEACMSFVDPKNLTEILGLKKDQVNIAGDGGFGNNKVTVINQKKQNVTITNWYKNDLKVTSDMATKLQDFMKNSPETVYCGLQGRDSPGGNVTDGTLFPIDGPIKNPRPYVEPAAVCTASSGSGSTTTSQPTRATTNRG</sequence>
<keyword evidence="5" id="KW-1015">Disulfide bond</keyword>
<evidence type="ECO:0000256" key="6">
    <source>
        <dbReference type="ARBA" id="ARBA00023180"/>
    </source>
</evidence>
<dbReference type="InterPro" id="IPR008977">
    <property type="entry name" value="PHM/PNGase_F_dom_sf"/>
</dbReference>
<protein>
    <submittedName>
        <fullName evidence="11">DOMON domain-containing protein</fullName>
    </submittedName>
</protein>
<dbReference type="Pfam" id="PF03712">
    <property type="entry name" value="Cu2_monoox_C"/>
    <property type="match status" value="1"/>
</dbReference>
<dbReference type="InterPro" id="IPR024548">
    <property type="entry name" value="Cu2_monoox_C"/>
</dbReference>
<feature type="chain" id="PRO_5037057147" evidence="8">
    <location>
        <begin position="46"/>
        <end position="654"/>
    </location>
</feature>
<dbReference type="SUPFAM" id="SSF49344">
    <property type="entry name" value="CBD9-like"/>
    <property type="match status" value="1"/>
</dbReference>
<accession>A0A914VIW3</accession>
<dbReference type="FunFam" id="2.60.40.1210:FF:000001">
    <property type="entry name" value="Monooxygenase, DBH-like 1, like"/>
    <property type="match status" value="1"/>
</dbReference>
<name>A0A914VIW3_9BILA</name>
<dbReference type="GO" id="GO:0005615">
    <property type="term" value="C:extracellular space"/>
    <property type="evidence" value="ECO:0007669"/>
    <property type="project" value="TreeGrafter"/>
</dbReference>
<dbReference type="Proteomes" id="UP000887566">
    <property type="component" value="Unplaced"/>
</dbReference>
<dbReference type="GO" id="GO:0006589">
    <property type="term" value="P:octopamine biosynthetic process"/>
    <property type="evidence" value="ECO:0007669"/>
    <property type="project" value="TreeGrafter"/>
</dbReference>
<dbReference type="PROSITE" id="PS50836">
    <property type="entry name" value="DOMON"/>
    <property type="match status" value="1"/>
</dbReference>
<keyword evidence="3 8" id="KW-0732">Signal</keyword>
<comment type="subcellular location">
    <subcellularLocation>
        <location evidence="1">Membrane</location>
    </subcellularLocation>
</comment>
<dbReference type="InterPro" id="IPR000945">
    <property type="entry name" value="DBH-like"/>
</dbReference>
<organism evidence="10 11">
    <name type="scientific">Plectus sambesii</name>
    <dbReference type="NCBI Taxonomy" id="2011161"/>
    <lineage>
        <taxon>Eukaryota</taxon>
        <taxon>Metazoa</taxon>
        <taxon>Ecdysozoa</taxon>
        <taxon>Nematoda</taxon>
        <taxon>Chromadorea</taxon>
        <taxon>Plectida</taxon>
        <taxon>Plectina</taxon>
        <taxon>Plectoidea</taxon>
        <taxon>Plectidae</taxon>
        <taxon>Plectus</taxon>
    </lineage>
</organism>
<dbReference type="InterPro" id="IPR000323">
    <property type="entry name" value="Cu2_ascorb_mOase_N"/>
</dbReference>
<dbReference type="GO" id="GO:0042421">
    <property type="term" value="P:norepinephrine biosynthetic process"/>
    <property type="evidence" value="ECO:0007669"/>
    <property type="project" value="TreeGrafter"/>
</dbReference>
<dbReference type="SMART" id="SM00664">
    <property type="entry name" value="DoH"/>
    <property type="match status" value="1"/>
</dbReference>
<feature type="signal peptide" evidence="8">
    <location>
        <begin position="1"/>
        <end position="45"/>
    </location>
</feature>
<dbReference type="InterPro" id="IPR045266">
    <property type="entry name" value="DOH_DOMON"/>
</dbReference>
<evidence type="ECO:0000256" key="7">
    <source>
        <dbReference type="SAM" id="MobiDB-lite"/>
    </source>
</evidence>
<dbReference type="InterPro" id="IPR036939">
    <property type="entry name" value="Cu2_ascorb_mOase_N_sf"/>
</dbReference>
<keyword evidence="4" id="KW-0472">Membrane</keyword>
<dbReference type="CDD" id="cd09631">
    <property type="entry name" value="DOMON_DOH"/>
    <property type="match status" value="1"/>
</dbReference>
<dbReference type="PANTHER" id="PTHR10157">
    <property type="entry name" value="DOPAMINE BETA HYDROXYLASE RELATED"/>
    <property type="match status" value="1"/>
</dbReference>
<evidence type="ECO:0000256" key="1">
    <source>
        <dbReference type="ARBA" id="ARBA00004370"/>
    </source>
</evidence>
<dbReference type="Pfam" id="PF03351">
    <property type="entry name" value="DOMON"/>
    <property type="match status" value="1"/>
</dbReference>
<dbReference type="GO" id="GO:0005507">
    <property type="term" value="F:copper ion binding"/>
    <property type="evidence" value="ECO:0007669"/>
    <property type="project" value="InterPro"/>
</dbReference>
<dbReference type="Gene3D" id="2.60.120.310">
    <property type="entry name" value="Copper type II, ascorbate-dependent monooxygenase, N-terminal domain"/>
    <property type="match status" value="1"/>
</dbReference>
<dbReference type="PRINTS" id="PR00767">
    <property type="entry name" value="DBMONOXGNASE"/>
</dbReference>
<dbReference type="FunFam" id="2.60.120.230:FF:000001">
    <property type="entry name" value="Monooxygenase, DBH-like 1"/>
    <property type="match status" value="1"/>
</dbReference>
<reference evidence="11" key="1">
    <citation type="submission" date="2022-11" db="UniProtKB">
        <authorList>
            <consortium name="WormBaseParasite"/>
        </authorList>
    </citation>
    <scope>IDENTIFICATION</scope>
</reference>
<evidence type="ECO:0000256" key="3">
    <source>
        <dbReference type="ARBA" id="ARBA00022729"/>
    </source>
</evidence>
<evidence type="ECO:0000256" key="8">
    <source>
        <dbReference type="SAM" id="SignalP"/>
    </source>
</evidence>
<dbReference type="AlphaFoldDB" id="A0A914VIW3"/>
<dbReference type="SUPFAM" id="SSF49742">
    <property type="entry name" value="PHM/PNGase F"/>
    <property type="match status" value="2"/>
</dbReference>
<evidence type="ECO:0000313" key="10">
    <source>
        <dbReference type="Proteomes" id="UP000887566"/>
    </source>
</evidence>
<evidence type="ECO:0000256" key="4">
    <source>
        <dbReference type="ARBA" id="ARBA00023136"/>
    </source>
</evidence>
<proteinExistence type="inferred from homology"/>
<feature type="domain" description="DOMON" evidence="9">
    <location>
        <begin position="64"/>
        <end position="183"/>
    </location>
</feature>
<dbReference type="InterPro" id="IPR028460">
    <property type="entry name" value="Tbh/DBH"/>
</dbReference>
<keyword evidence="6" id="KW-0325">Glycoprotein</keyword>
<evidence type="ECO:0000256" key="5">
    <source>
        <dbReference type="ARBA" id="ARBA00023157"/>
    </source>
</evidence>
<dbReference type="InterPro" id="IPR014784">
    <property type="entry name" value="Cu2_ascorb_mOase-like_C"/>
</dbReference>
<comment type="similarity">
    <text evidence="2">Belongs to the copper type II ascorbate-dependent monooxygenase family.</text>
</comment>
<dbReference type="GO" id="GO:0030667">
    <property type="term" value="C:secretory granule membrane"/>
    <property type="evidence" value="ECO:0007669"/>
    <property type="project" value="TreeGrafter"/>
</dbReference>
<dbReference type="PANTHER" id="PTHR10157:SF23">
    <property type="entry name" value="MOXD1 HOMOLOG 1"/>
    <property type="match status" value="1"/>
</dbReference>
<dbReference type="Gene3D" id="2.60.120.230">
    <property type="match status" value="1"/>
</dbReference>
<dbReference type="Pfam" id="PF01082">
    <property type="entry name" value="Cu2_monooxygen"/>
    <property type="match status" value="1"/>
</dbReference>
<dbReference type="Gene3D" id="2.60.40.1210">
    <property type="entry name" value="Cellobiose dehydrogenase, cytochrome domain"/>
    <property type="match status" value="1"/>
</dbReference>
<keyword evidence="10" id="KW-1185">Reference proteome</keyword>
<evidence type="ECO:0000313" key="11">
    <source>
        <dbReference type="WBParaSite" id="PSAMB.scaffold2062size25645.g16138.t1"/>
    </source>
</evidence>
<feature type="region of interest" description="Disordered" evidence="7">
    <location>
        <begin position="632"/>
        <end position="654"/>
    </location>
</feature>
<feature type="compositionally biased region" description="Low complexity" evidence="7">
    <location>
        <begin position="635"/>
        <end position="654"/>
    </location>
</feature>
<evidence type="ECO:0000256" key="2">
    <source>
        <dbReference type="ARBA" id="ARBA00010676"/>
    </source>
</evidence>
<dbReference type="GO" id="GO:0042420">
    <property type="term" value="P:dopamine catabolic process"/>
    <property type="evidence" value="ECO:0007669"/>
    <property type="project" value="TreeGrafter"/>
</dbReference>
<dbReference type="InterPro" id="IPR005018">
    <property type="entry name" value="DOMON_domain"/>
</dbReference>
<evidence type="ECO:0000259" key="9">
    <source>
        <dbReference type="PROSITE" id="PS50836"/>
    </source>
</evidence>